<accession>A0AAV7WA99</accession>
<organism evidence="2 3">
    <name type="scientific">Pleurodeles waltl</name>
    <name type="common">Iberian ribbed newt</name>
    <dbReference type="NCBI Taxonomy" id="8319"/>
    <lineage>
        <taxon>Eukaryota</taxon>
        <taxon>Metazoa</taxon>
        <taxon>Chordata</taxon>
        <taxon>Craniata</taxon>
        <taxon>Vertebrata</taxon>
        <taxon>Euteleostomi</taxon>
        <taxon>Amphibia</taxon>
        <taxon>Batrachia</taxon>
        <taxon>Caudata</taxon>
        <taxon>Salamandroidea</taxon>
        <taxon>Salamandridae</taxon>
        <taxon>Pleurodelinae</taxon>
        <taxon>Pleurodeles</taxon>
    </lineage>
</organism>
<name>A0AAV7WA99_PLEWA</name>
<sequence length="122" mass="13796">MALAGPTPVMSTSNKLDQELAKFEYFCFSVETWLSTLAGELSLLHDDQGKLWNKVTEDEKNMTILQPIVADNKCEIHNLEEQLHCLEERVEDIEGCSQRSNMRILGLPEGVEGQDPIAYLEN</sequence>
<proteinExistence type="predicted"/>
<evidence type="ECO:0000256" key="1">
    <source>
        <dbReference type="SAM" id="Coils"/>
    </source>
</evidence>
<dbReference type="AlphaFoldDB" id="A0AAV7WA99"/>
<feature type="coiled-coil region" evidence="1">
    <location>
        <begin position="69"/>
        <end position="96"/>
    </location>
</feature>
<dbReference type="EMBL" id="JANPWB010000002">
    <property type="protein sequence ID" value="KAJ1209621.1"/>
    <property type="molecule type" value="Genomic_DNA"/>
</dbReference>
<keyword evidence="1" id="KW-0175">Coiled coil</keyword>
<keyword evidence="3" id="KW-1185">Reference proteome</keyword>
<dbReference type="Proteomes" id="UP001066276">
    <property type="component" value="Chromosome 1_2"/>
</dbReference>
<comment type="caution">
    <text evidence="2">The sequence shown here is derived from an EMBL/GenBank/DDBJ whole genome shotgun (WGS) entry which is preliminary data.</text>
</comment>
<reference evidence="2" key="1">
    <citation type="journal article" date="2022" name="bioRxiv">
        <title>Sequencing and chromosome-scale assembly of the giantPleurodeles waltlgenome.</title>
        <authorList>
            <person name="Brown T."/>
            <person name="Elewa A."/>
            <person name="Iarovenko S."/>
            <person name="Subramanian E."/>
            <person name="Araus A.J."/>
            <person name="Petzold A."/>
            <person name="Susuki M."/>
            <person name="Suzuki K.-i.T."/>
            <person name="Hayashi T."/>
            <person name="Toyoda A."/>
            <person name="Oliveira C."/>
            <person name="Osipova E."/>
            <person name="Leigh N.D."/>
            <person name="Simon A."/>
            <person name="Yun M.H."/>
        </authorList>
    </citation>
    <scope>NUCLEOTIDE SEQUENCE</scope>
    <source>
        <strain evidence="2">20211129_DDA</strain>
        <tissue evidence="2">Liver</tissue>
    </source>
</reference>
<evidence type="ECO:0000313" key="3">
    <source>
        <dbReference type="Proteomes" id="UP001066276"/>
    </source>
</evidence>
<gene>
    <name evidence="2" type="ORF">NDU88_004995</name>
</gene>
<protein>
    <submittedName>
        <fullName evidence="2">Uncharacterized protein</fullName>
    </submittedName>
</protein>
<evidence type="ECO:0000313" key="2">
    <source>
        <dbReference type="EMBL" id="KAJ1209621.1"/>
    </source>
</evidence>